<dbReference type="EMBL" id="JBEHHI010000003">
    <property type="protein sequence ID" value="MEX5730087.1"/>
    <property type="molecule type" value="Genomic_DNA"/>
</dbReference>
<evidence type="ECO:0008006" key="3">
    <source>
        <dbReference type="Google" id="ProtNLM"/>
    </source>
</evidence>
<dbReference type="Proteomes" id="UP001560019">
    <property type="component" value="Unassembled WGS sequence"/>
</dbReference>
<dbReference type="RefSeq" id="WP_245972105.1">
    <property type="nucleotide sequence ID" value="NZ_JBEHHI010000003.1"/>
</dbReference>
<comment type="caution">
    <text evidence="1">The sequence shown here is derived from an EMBL/GenBank/DDBJ whole genome shotgun (WGS) entry which is preliminary data.</text>
</comment>
<accession>A0ABV3XXJ5</accession>
<keyword evidence="2" id="KW-1185">Reference proteome</keyword>
<reference evidence="1 2" key="1">
    <citation type="submission" date="2024-06" db="EMBL/GenBank/DDBJ databases">
        <title>Genome of Rhodovulum iodosum, a marine photoferrotroph.</title>
        <authorList>
            <person name="Bianchini G."/>
            <person name="Nikeleit V."/>
            <person name="Kappler A."/>
            <person name="Bryce C."/>
            <person name="Sanchez-Baracaldo P."/>
        </authorList>
    </citation>
    <scope>NUCLEOTIDE SEQUENCE [LARGE SCALE GENOMIC DNA]</scope>
    <source>
        <strain evidence="1 2">UT/N1</strain>
    </source>
</reference>
<organism evidence="1 2">
    <name type="scientific">Rhodovulum iodosum</name>
    <dbReference type="NCBI Taxonomy" id="68291"/>
    <lineage>
        <taxon>Bacteria</taxon>
        <taxon>Pseudomonadati</taxon>
        <taxon>Pseudomonadota</taxon>
        <taxon>Alphaproteobacteria</taxon>
        <taxon>Rhodobacterales</taxon>
        <taxon>Paracoccaceae</taxon>
        <taxon>Rhodovulum</taxon>
    </lineage>
</organism>
<proteinExistence type="predicted"/>
<sequence length="131" mass="14340">MKDVTASALPVLKRSRVISGTWEGLLDGVPGSADPPAIDIVHLERVLPGLEIAALRDDAADWRATLPIPAELLSDGVQTFVIRAHEGGETLGHFTIVTGQPLEDDIRAELDLLRAELDMLKRAFRRHCRDT</sequence>
<evidence type="ECO:0000313" key="1">
    <source>
        <dbReference type="EMBL" id="MEX5730087.1"/>
    </source>
</evidence>
<protein>
    <recommendedName>
        <fullName evidence="3">SRPBCC family protein</fullName>
    </recommendedName>
</protein>
<evidence type="ECO:0000313" key="2">
    <source>
        <dbReference type="Proteomes" id="UP001560019"/>
    </source>
</evidence>
<gene>
    <name evidence="1" type="ORF">Ga0609869_003440</name>
</gene>
<name>A0ABV3XXJ5_9RHOB</name>